<dbReference type="InterPro" id="IPR050061">
    <property type="entry name" value="MurCDEF_pg_biosynth"/>
</dbReference>
<gene>
    <name evidence="2" type="primary">pgsB</name>
    <name evidence="2" type="ORF">ACFPU1_16510</name>
</gene>
<dbReference type="EMBL" id="JBHSOZ010000010">
    <property type="protein sequence ID" value="MFC5714354.1"/>
    <property type="molecule type" value="Genomic_DNA"/>
</dbReference>
<dbReference type="RefSeq" id="WP_385943001.1">
    <property type="nucleotide sequence ID" value="NZ_JBHSOZ010000010.1"/>
</dbReference>
<dbReference type="SUPFAM" id="SSF53623">
    <property type="entry name" value="MurD-like peptide ligases, catalytic domain"/>
    <property type="match status" value="1"/>
</dbReference>
<dbReference type="PANTHER" id="PTHR43445:SF1">
    <property type="entry name" value="PGA SYNTHASE CAPB"/>
    <property type="match status" value="1"/>
</dbReference>
<dbReference type="InterPro" id="IPR036565">
    <property type="entry name" value="Mur-like_cat_sf"/>
</dbReference>
<organism evidence="2 3">
    <name type="scientific">Thalassorhabdus alkalitolerans</name>
    <dbReference type="NCBI Taxonomy" id="2282697"/>
    <lineage>
        <taxon>Bacteria</taxon>
        <taxon>Bacillati</taxon>
        <taxon>Bacillota</taxon>
        <taxon>Bacilli</taxon>
        <taxon>Bacillales</taxon>
        <taxon>Bacillaceae</taxon>
        <taxon>Thalassorhabdus</taxon>
    </lineage>
</organism>
<comment type="caution">
    <text evidence="2">The sequence shown here is derived from an EMBL/GenBank/DDBJ whole genome shotgun (WGS) entry which is preliminary data.</text>
</comment>
<dbReference type="InterPro" id="IPR013221">
    <property type="entry name" value="Mur_ligase_cen"/>
</dbReference>
<dbReference type="Gene3D" id="3.40.1190.10">
    <property type="entry name" value="Mur-like, catalytic domain"/>
    <property type="match status" value="1"/>
</dbReference>
<protein>
    <submittedName>
        <fullName evidence="2">Poly-gamma-glutamate synthase PgsB</fullName>
    </submittedName>
</protein>
<dbReference type="PANTHER" id="PTHR43445">
    <property type="entry name" value="UDP-N-ACETYLMURAMATE--L-ALANINE LIGASE-RELATED"/>
    <property type="match status" value="1"/>
</dbReference>
<dbReference type="Proteomes" id="UP001596142">
    <property type="component" value="Unassembled WGS sequence"/>
</dbReference>
<evidence type="ECO:0000313" key="2">
    <source>
        <dbReference type="EMBL" id="MFC5714354.1"/>
    </source>
</evidence>
<proteinExistence type="predicted"/>
<dbReference type="InterPro" id="IPR008337">
    <property type="entry name" value="Capsule_biosynth_CapB"/>
</dbReference>
<evidence type="ECO:0000259" key="1">
    <source>
        <dbReference type="Pfam" id="PF08245"/>
    </source>
</evidence>
<feature type="domain" description="Mur ligase central" evidence="1">
    <location>
        <begin position="36"/>
        <end position="201"/>
    </location>
</feature>
<dbReference type="Pfam" id="PF08245">
    <property type="entry name" value="Mur_ligase_M"/>
    <property type="match status" value="1"/>
</dbReference>
<dbReference type="NCBIfam" id="TIGR04012">
    <property type="entry name" value="poly_gGlu_PgsB"/>
    <property type="match status" value="1"/>
</dbReference>
<evidence type="ECO:0000313" key="3">
    <source>
        <dbReference type="Proteomes" id="UP001596142"/>
    </source>
</evidence>
<name>A0ABW0YPE1_9BACI</name>
<reference evidence="3" key="1">
    <citation type="journal article" date="2019" name="Int. J. Syst. Evol. Microbiol.">
        <title>The Global Catalogue of Microorganisms (GCM) 10K type strain sequencing project: providing services to taxonomists for standard genome sequencing and annotation.</title>
        <authorList>
            <consortium name="The Broad Institute Genomics Platform"/>
            <consortium name="The Broad Institute Genome Sequencing Center for Infectious Disease"/>
            <person name="Wu L."/>
            <person name="Ma J."/>
        </authorList>
    </citation>
    <scope>NUCLEOTIDE SEQUENCE [LARGE SCALE GENOMIC DNA]</scope>
    <source>
        <strain evidence="3">CECT 7184</strain>
    </source>
</reference>
<accession>A0ABW0YPE1</accession>
<dbReference type="PRINTS" id="PR01758">
    <property type="entry name" value="CAPSULEPROTB"/>
</dbReference>
<keyword evidence="3" id="KW-1185">Reference proteome</keyword>
<sequence>MTLMFLAFALVIIAGVIEKQRTQRAIDSIPLRVNVNGVRGKSTVTRLITGIVNEEGYKTVGKTTGTTARKIYWNGEEKPIQRKPEGPNIREQKEVLQEASKLNANAYVSECMAVNPDYQITLQNEFLQANYGVIVNVLEDHMDVLGPTLDHVAEAFTATIPHNGHLIINKGPYESYFRVLAKKRNTKVYIADKDAIPEDYLNKFTYMVFPDNVAIGLAFAEAAGIDKETALKGMLNANPDPGALRFLPFKDNHDNVSYFINGFAANDATSTLNIWKHIEESDYPSEEPVIILSCRDDRVERTEQFVKDVLPKLPPHRLALIGSFTQPVVNAYKRGELPAKELINLEDKTITEIADVLMEQANNTTLFGLGNIKGAGGELADYFQNKSKSDDSVKEEAM</sequence>